<dbReference type="Pfam" id="PF01063">
    <property type="entry name" value="Aminotran_4"/>
    <property type="match status" value="1"/>
</dbReference>
<dbReference type="InterPro" id="IPR036038">
    <property type="entry name" value="Aminotransferase-like"/>
</dbReference>
<dbReference type="Gene3D" id="3.20.10.10">
    <property type="entry name" value="D-amino Acid Aminotransferase, subunit A, domain 2"/>
    <property type="match status" value="1"/>
</dbReference>
<organism evidence="6 7">
    <name type="scientific">Muricoprocola aceti</name>
    <dbReference type="NCBI Taxonomy" id="2981772"/>
    <lineage>
        <taxon>Bacteria</taxon>
        <taxon>Bacillati</taxon>
        <taxon>Bacillota</taxon>
        <taxon>Clostridia</taxon>
        <taxon>Lachnospirales</taxon>
        <taxon>Lachnospiraceae</taxon>
        <taxon>Muricoprocola</taxon>
    </lineage>
</organism>
<dbReference type="InterPro" id="IPR043131">
    <property type="entry name" value="BCAT-like_N"/>
</dbReference>
<keyword evidence="6" id="KW-0808">Transferase</keyword>
<evidence type="ECO:0000256" key="2">
    <source>
        <dbReference type="ARBA" id="ARBA00009320"/>
    </source>
</evidence>
<dbReference type="PROSITE" id="PS00770">
    <property type="entry name" value="AA_TRANSFER_CLASS_4"/>
    <property type="match status" value="1"/>
</dbReference>
<comment type="caution">
    <text evidence="6">The sequence shown here is derived from an EMBL/GenBank/DDBJ whole genome shotgun (WGS) entry which is preliminary data.</text>
</comment>
<dbReference type="InterPro" id="IPR050571">
    <property type="entry name" value="Class-IV_PLP-Dep_Aminotrnsfr"/>
</dbReference>
<dbReference type="GO" id="GO:0008483">
    <property type="term" value="F:transaminase activity"/>
    <property type="evidence" value="ECO:0007669"/>
    <property type="project" value="UniProtKB-KW"/>
</dbReference>
<reference evidence="6 7" key="1">
    <citation type="journal article" date="2021" name="ISME Commun">
        <title>Automated analysis of genomic sequences facilitates high-throughput and comprehensive description of bacteria.</title>
        <authorList>
            <person name="Hitch T.C.A."/>
        </authorList>
    </citation>
    <scope>NUCLEOTIDE SEQUENCE [LARGE SCALE GENOMIC DNA]</scope>
    <source>
        <strain evidence="6 7">Sanger_29</strain>
    </source>
</reference>
<name>A0ABT2SP73_9FIRM</name>
<evidence type="ECO:0000256" key="5">
    <source>
        <dbReference type="RuleBase" id="RU004516"/>
    </source>
</evidence>
<dbReference type="SUPFAM" id="SSF56752">
    <property type="entry name" value="D-aminoacid aminotransferase-like PLP-dependent enzymes"/>
    <property type="match status" value="1"/>
</dbReference>
<evidence type="ECO:0000256" key="3">
    <source>
        <dbReference type="ARBA" id="ARBA00022898"/>
    </source>
</evidence>
<keyword evidence="6" id="KW-0032">Aminotransferase</keyword>
<comment type="cofactor">
    <cofactor evidence="1 5">
        <name>pyridoxal 5'-phosphate</name>
        <dbReference type="ChEBI" id="CHEBI:597326"/>
    </cofactor>
</comment>
<evidence type="ECO:0000256" key="4">
    <source>
        <dbReference type="RuleBase" id="RU004106"/>
    </source>
</evidence>
<evidence type="ECO:0000256" key="1">
    <source>
        <dbReference type="ARBA" id="ARBA00001933"/>
    </source>
</evidence>
<accession>A0ABT2SP73</accession>
<sequence length="256" mass="29301">MEIQLDTGFQFGLGAFETIAIEEQKLIFLERHLRRLKRAADFLGLGDLRERGLTGKTVEAFLQEENADLRHGGLKIMLSEKNVLFQIRENHYTPEMYEQGFTMAFSKVRRNETSPLVYHKTMNYGDCILEKRAAAARGMQECIFLNTKGEIAEGAVSNVFFVKKGEVLTPKLSCGLLPGIIREYLLEQGEAKEAVITPDELEYFEECFVTNSLMGIMPVRKLGGIKFTKKEKSDILREKMMADEEYRRSSLSYRLC</sequence>
<dbReference type="EMBL" id="JAOQKE010000022">
    <property type="protein sequence ID" value="MCU6726322.1"/>
    <property type="molecule type" value="Genomic_DNA"/>
</dbReference>
<proteinExistence type="inferred from homology"/>
<dbReference type="Gene3D" id="3.30.470.10">
    <property type="match status" value="1"/>
</dbReference>
<keyword evidence="7" id="KW-1185">Reference proteome</keyword>
<dbReference type="PANTHER" id="PTHR42743">
    <property type="entry name" value="AMINO-ACID AMINOTRANSFERASE"/>
    <property type="match status" value="1"/>
</dbReference>
<evidence type="ECO:0000313" key="6">
    <source>
        <dbReference type="EMBL" id="MCU6726322.1"/>
    </source>
</evidence>
<protein>
    <submittedName>
        <fullName evidence="6">Aminotransferase class IV</fullName>
    </submittedName>
</protein>
<dbReference type="InterPro" id="IPR043132">
    <property type="entry name" value="BCAT-like_C"/>
</dbReference>
<dbReference type="RefSeq" id="WP_262655587.1">
    <property type="nucleotide sequence ID" value="NZ_JAOQKE010000022.1"/>
</dbReference>
<dbReference type="Proteomes" id="UP001652338">
    <property type="component" value="Unassembled WGS sequence"/>
</dbReference>
<dbReference type="InterPro" id="IPR001544">
    <property type="entry name" value="Aminotrans_IV"/>
</dbReference>
<comment type="similarity">
    <text evidence="2 4">Belongs to the class-IV pyridoxal-phosphate-dependent aminotransferase family.</text>
</comment>
<keyword evidence="3 5" id="KW-0663">Pyridoxal phosphate</keyword>
<evidence type="ECO:0000313" key="7">
    <source>
        <dbReference type="Proteomes" id="UP001652338"/>
    </source>
</evidence>
<dbReference type="PANTHER" id="PTHR42743:SF11">
    <property type="entry name" value="AMINODEOXYCHORISMATE LYASE"/>
    <property type="match status" value="1"/>
</dbReference>
<dbReference type="InterPro" id="IPR018300">
    <property type="entry name" value="Aminotrans_IV_CS"/>
</dbReference>
<gene>
    <name evidence="6" type="ORF">OCV47_13430</name>
</gene>